<dbReference type="SMART" id="SM00672">
    <property type="entry name" value="CAP10"/>
    <property type="match status" value="1"/>
</dbReference>
<feature type="region of interest" description="Disordered" evidence="1">
    <location>
        <begin position="220"/>
        <end position="241"/>
    </location>
</feature>
<dbReference type="GeneID" id="96005713"/>
<accession>A0AB34KVD0</accession>
<dbReference type="AlphaFoldDB" id="A0AB34KVD0"/>
<name>A0AB34KVD0_9PEZI</name>
<protein>
    <recommendedName>
        <fullName evidence="2">Glycosyl transferase CAP10 domain-containing protein</fullName>
    </recommendedName>
</protein>
<sequence length="418" mass="47490">MDIAINPLDEPRIFATWEKVEAHVARASKQREHMMSLPERDMSNRLPKWKSKSVDHVSRDRETVKDEWITKGQLWPHVLSTCPPETSSHKNDQNLIEQSSNWTTSKDICNNRDWASIHGTLIRPATMSIRTDLVPMFSDAKLQGSNDILLPAASYFGEKAAYTSKGWFGEGNTATPWHKKVYGLVWRGKATGGLVEKSKWQDYQRQRLVAMLNGSDTALHDNESKFGSPTGHETTSVEQTGRPSLSSWLSEIANVGFTDYICPRGDSSDACKAMAARYGLLPEISMKKQYGWKYLPDIDGNSLSGRFRAFMRSNSAPMKATIFKEWHDSRLAPWVHFIPLDITLRDLWSTMAYFLGFGGDAGHDEEGERIATEGRLWAEKVLRKEDMLLYAHRVLLEYGRLCDDERDTLGLTLDMVPR</sequence>
<keyword evidence="4" id="KW-1185">Reference proteome</keyword>
<comment type="caution">
    <text evidence="3">The sequence shown here is derived from an EMBL/GenBank/DDBJ whole genome shotgun (WGS) entry which is preliminary data.</text>
</comment>
<reference evidence="3 4" key="1">
    <citation type="journal article" date="2020" name="Microbiol. Resour. Announc.">
        <title>Draft Genome Sequence of a Cladosporium Species Isolated from the Mesophotic Ascidian Didemnum maculosum.</title>
        <authorList>
            <person name="Gioti A."/>
            <person name="Siaperas R."/>
            <person name="Nikolaivits E."/>
            <person name="Le Goff G."/>
            <person name="Ouazzani J."/>
            <person name="Kotoulas G."/>
            <person name="Topakas E."/>
        </authorList>
    </citation>
    <scope>NUCLEOTIDE SEQUENCE [LARGE SCALE GENOMIC DNA]</scope>
    <source>
        <strain evidence="3 4">TM138-S3</strain>
    </source>
</reference>
<dbReference type="PANTHER" id="PTHR12203">
    <property type="entry name" value="KDEL LYS-ASP-GLU-LEU CONTAINING - RELATED"/>
    <property type="match status" value="1"/>
</dbReference>
<evidence type="ECO:0000313" key="4">
    <source>
        <dbReference type="Proteomes" id="UP000803884"/>
    </source>
</evidence>
<dbReference type="Pfam" id="PF05686">
    <property type="entry name" value="Glyco_transf_90"/>
    <property type="match status" value="1"/>
</dbReference>
<dbReference type="InterPro" id="IPR051091">
    <property type="entry name" value="O-Glucosyltr/Glycosyltrsf_90"/>
</dbReference>
<feature type="compositionally biased region" description="Polar residues" evidence="1">
    <location>
        <begin position="225"/>
        <end position="241"/>
    </location>
</feature>
<evidence type="ECO:0000259" key="2">
    <source>
        <dbReference type="SMART" id="SM00672"/>
    </source>
</evidence>
<proteinExistence type="predicted"/>
<evidence type="ECO:0000313" key="3">
    <source>
        <dbReference type="EMBL" id="KAL1587320.1"/>
    </source>
</evidence>
<dbReference type="PANTHER" id="PTHR12203:SF22">
    <property type="entry name" value="CAPSULE ASSOCIATED PROTEIN"/>
    <property type="match status" value="1"/>
</dbReference>
<gene>
    <name evidence="3" type="ORF">WHR41_04269</name>
</gene>
<dbReference type="InterPro" id="IPR006598">
    <property type="entry name" value="CAP10"/>
</dbReference>
<feature type="domain" description="Glycosyl transferase CAP10" evidence="2">
    <location>
        <begin position="104"/>
        <end position="405"/>
    </location>
</feature>
<dbReference type="Proteomes" id="UP000803884">
    <property type="component" value="Unassembled WGS sequence"/>
</dbReference>
<organism evidence="3 4">
    <name type="scientific">Cladosporium halotolerans</name>
    <dbReference type="NCBI Taxonomy" id="1052096"/>
    <lineage>
        <taxon>Eukaryota</taxon>
        <taxon>Fungi</taxon>
        <taxon>Dikarya</taxon>
        <taxon>Ascomycota</taxon>
        <taxon>Pezizomycotina</taxon>
        <taxon>Dothideomycetes</taxon>
        <taxon>Dothideomycetidae</taxon>
        <taxon>Cladosporiales</taxon>
        <taxon>Cladosporiaceae</taxon>
        <taxon>Cladosporium</taxon>
    </lineage>
</organism>
<evidence type="ECO:0000256" key="1">
    <source>
        <dbReference type="SAM" id="MobiDB-lite"/>
    </source>
</evidence>
<dbReference type="RefSeq" id="XP_069230425.1">
    <property type="nucleotide sequence ID" value="XM_069372875.1"/>
</dbReference>
<dbReference type="EMBL" id="JAAQHG020000011">
    <property type="protein sequence ID" value="KAL1587320.1"/>
    <property type="molecule type" value="Genomic_DNA"/>
</dbReference>